<evidence type="ECO:0000259" key="3">
    <source>
        <dbReference type="Pfam" id="PF19568"/>
    </source>
</evidence>
<organism evidence="4 5">
    <name type="scientific">Fodinisporobacter ferrooxydans</name>
    <dbReference type="NCBI Taxonomy" id="2901836"/>
    <lineage>
        <taxon>Bacteria</taxon>
        <taxon>Bacillati</taxon>
        <taxon>Bacillota</taxon>
        <taxon>Bacilli</taxon>
        <taxon>Bacillales</taxon>
        <taxon>Alicyclobacillaceae</taxon>
        <taxon>Fodinisporobacter</taxon>
    </lineage>
</organism>
<dbReference type="RefSeq" id="WP_347436810.1">
    <property type="nucleotide sequence ID" value="NZ_CP089291.1"/>
</dbReference>
<keyword evidence="5" id="KW-1185">Reference proteome</keyword>
<feature type="domain" description="Stage III sporulation protein AA AAA+ ATPase" evidence="3">
    <location>
        <begin position="13"/>
        <end position="327"/>
    </location>
</feature>
<dbReference type="Pfam" id="PF19568">
    <property type="entry name" value="Spore_III_AA"/>
    <property type="match status" value="1"/>
</dbReference>
<gene>
    <name evidence="4" type="primary">spoIIIAA</name>
    <name evidence="4" type="ORF">LSG31_20010</name>
</gene>
<dbReference type="PANTHER" id="PTHR20953">
    <property type="entry name" value="KINASE-RELATED"/>
    <property type="match status" value="1"/>
</dbReference>
<reference evidence="4" key="1">
    <citation type="submission" date="2021-12" db="EMBL/GenBank/DDBJ databases">
        <title>Alicyclobacillaceae gen. nov., sp. nov., isolated from chalcocite enrichment system.</title>
        <authorList>
            <person name="Jiang Z."/>
        </authorList>
    </citation>
    <scope>NUCLEOTIDE SEQUENCE</scope>
    <source>
        <strain evidence="4">MYW30-H2</strain>
    </source>
</reference>
<dbReference type="InterPro" id="IPR014217">
    <property type="entry name" value="Spore_III_AA"/>
</dbReference>
<dbReference type="Proteomes" id="UP000830167">
    <property type="component" value="Chromosome"/>
</dbReference>
<sequence>MAIAETKTQRALEQQILSVLPQSFRERFRQLFPNISQELQEIRLRLGRPLQFHIAGNDYFVTAKGRLTEQQQEALLVQAEDVEACLQLITKSSFYALEEELRKGFITIEGGHRVGIAGRVVLDASGSIQTMRDITHINIRIAKAIHEASRGLENLLSDTVAKTIWNTLIIAPPQCGKTTILRDLCRRISNGTFHRLIPGLKVGLVDERSELAAAVRGIPQHDVGVRTDILDACPKAQGMQMLIRSMSPDVIMTDELGRDEDAYAVMEALYAGVKVVSTIHGIGIEDAKKRHSLERLFRDKAFQRFVVLSRRKGVCTIESVLNEEGRILSEWRRDCHV</sequence>
<dbReference type="InterPro" id="IPR045735">
    <property type="entry name" value="Spore_III_AA_AAA+_ATPase"/>
</dbReference>
<dbReference type="PANTHER" id="PTHR20953:SF3">
    <property type="entry name" value="P-LOOP CONTAINING NUCLEOSIDE TRIPHOSPHATE HYDROLASES SUPERFAMILY PROTEIN"/>
    <property type="match status" value="1"/>
</dbReference>
<dbReference type="NCBIfam" id="TIGR02858">
    <property type="entry name" value="spore_III_AA"/>
    <property type="match status" value="1"/>
</dbReference>
<protein>
    <submittedName>
        <fullName evidence="4">Stage III sporulation protein AA</fullName>
    </submittedName>
</protein>
<keyword evidence="2" id="KW-0067">ATP-binding</keyword>
<dbReference type="InterPro" id="IPR027417">
    <property type="entry name" value="P-loop_NTPase"/>
</dbReference>
<name>A0ABY4CKX8_9BACL</name>
<dbReference type="SUPFAM" id="SSF52540">
    <property type="entry name" value="P-loop containing nucleoside triphosphate hydrolases"/>
    <property type="match status" value="1"/>
</dbReference>
<keyword evidence="1" id="KW-0547">Nucleotide-binding</keyword>
<evidence type="ECO:0000256" key="2">
    <source>
        <dbReference type="ARBA" id="ARBA00022840"/>
    </source>
</evidence>
<evidence type="ECO:0000313" key="4">
    <source>
        <dbReference type="EMBL" id="UOF90121.1"/>
    </source>
</evidence>
<evidence type="ECO:0000313" key="5">
    <source>
        <dbReference type="Proteomes" id="UP000830167"/>
    </source>
</evidence>
<proteinExistence type="predicted"/>
<accession>A0ABY4CKX8</accession>
<evidence type="ECO:0000256" key="1">
    <source>
        <dbReference type="ARBA" id="ARBA00022741"/>
    </source>
</evidence>
<dbReference type="Gene3D" id="3.40.50.300">
    <property type="entry name" value="P-loop containing nucleotide triphosphate hydrolases"/>
    <property type="match status" value="1"/>
</dbReference>
<dbReference type="EMBL" id="CP089291">
    <property type="protein sequence ID" value="UOF90121.1"/>
    <property type="molecule type" value="Genomic_DNA"/>
</dbReference>